<dbReference type="KEGG" id="psuu:Psuf_066010"/>
<dbReference type="SUPFAM" id="SSF48239">
    <property type="entry name" value="Terpenoid cyclases/Protein prenyltransferases"/>
    <property type="match status" value="2"/>
</dbReference>
<evidence type="ECO:0000313" key="4">
    <source>
        <dbReference type="Proteomes" id="UP000503011"/>
    </source>
</evidence>
<evidence type="ECO:0008006" key="5">
    <source>
        <dbReference type="Google" id="ProtNLM"/>
    </source>
</evidence>
<feature type="transmembrane region" description="Helical" evidence="2">
    <location>
        <begin position="732"/>
        <end position="752"/>
    </location>
</feature>
<evidence type="ECO:0000256" key="2">
    <source>
        <dbReference type="SAM" id="Phobius"/>
    </source>
</evidence>
<sequence length="767" mass="78216">MLPDHGLMIDTLYAMHASGDGDLATPITSYLDEGGHASDYFTWDGLVPGMGFDAIIVGGATAKVLLAAEVAGRDPRDFDGYDMVAETKGTIMRAGPDKGRVSDYSKDPAFADFVSNNANMFGQSLAVIALAAVGQSDQMAIDTLLTQQCAEGYFRIFFGYIPTTETGDHVTSNGYKVSSCEEGKPFDQSAPDGDATGMALSALVAARRSGVTGLDAPIARTVAWLKQRQSAGGGWGGGVNTEAPNTNSTGLIVQALADAGGADTAVERGMAYIKSAQATAAADSGNALAEELGAIAYNPEQYQAAKTDGIVGRDTWIRASAQASLALSQVGFYDLARGNLPVDPTPGSEPTATPRSPAPSPTQSANPTPTTTATRAAPSPTATVDGAAAAQRLGAYLAGKLVGGDHIEVRQDGKTYVDYDATADLVLALHTLGIQPQAATRAARFLLREQSVKAYAHGAPYETGEAAYAEPLAKLIVIAGFTRTAAGDLHNSLAALSTPDGEFVDTGQTPDTDRSVERHAWTILATLAGPEPDRATRSIEALINQQCADGTFPASLASTGCSTGDLAATAAAVTALNAQPRAATGTAVPDRWSPRRAKALADAATALANRVNGNGVVTGAGGRTDVAVSAATAAGRQAAGLDASDTARALAALVRKDGGLAKPGGTTSDLATSIAAAAGVAGRAWTSVTGAPVSRAVRLPVLTGVAAVNQATTSPAPTVARPVSASGGWPRWLIAGLVALSVLLAVVLALGLRRFLHRNQKAKAVAR</sequence>
<dbReference type="Proteomes" id="UP000503011">
    <property type="component" value="Chromosome"/>
</dbReference>
<dbReference type="InterPro" id="IPR008930">
    <property type="entry name" value="Terpenoid_cyclase/PrenylTrfase"/>
</dbReference>
<keyword evidence="2" id="KW-0472">Membrane</keyword>
<reference evidence="3 4" key="2">
    <citation type="submission" date="2020-03" db="EMBL/GenBank/DDBJ databases">
        <authorList>
            <person name="Ichikawa N."/>
            <person name="Kimura A."/>
            <person name="Kitahashi Y."/>
            <person name="Uohara A."/>
        </authorList>
    </citation>
    <scope>NUCLEOTIDE SEQUENCE [LARGE SCALE GENOMIC DNA]</scope>
    <source>
        <strain evidence="3 4">NBRC 105367</strain>
    </source>
</reference>
<dbReference type="EMBL" id="AP022871">
    <property type="protein sequence ID" value="BCB89288.1"/>
    <property type="molecule type" value="Genomic_DNA"/>
</dbReference>
<evidence type="ECO:0000313" key="3">
    <source>
        <dbReference type="EMBL" id="BCB89288.1"/>
    </source>
</evidence>
<proteinExistence type="predicted"/>
<accession>A0A6F8YTM2</accession>
<keyword evidence="4" id="KW-1185">Reference proteome</keyword>
<dbReference type="AlphaFoldDB" id="A0A6F8YTM2"/>
<organism evidence="3 4">
    <name type="scientific">Phytohabitans suffuscus</name>
    <dbReference type="NCBI Taxonomy" id="624315"/>
    <lineage>
        <taxon>Bacteria</taxon>
        <taxon>Bacillati</taxon>
        <taxon>Actinomycetota</taxon>
        <taxon>Actinomycetes</taxon>
        <taxon>Micromonosporales</taxon>
        <taxon>Micromonosporaceae</taxon>
    </lineage>
</organism>
<dbReference type="Gene3D" id="1.50.10.20">
    <property type="match status" value="2"/>
</dbReference>
<protein>
    <recommendedName>
        <fullName evidence="5">Squalene cyclase C-terminal domain-containing protein</fullName>
    </recommendedName>
</protein>
<evidence type="ECO:0000256" key="1">
    <source>
        <dbReference type="SAM" id="MobiDB-lite"/>
    </source>
</evidence>
<name>A0A6F8YTM2_9ACTN</name>
<keyword evidence="2" id="KW-0812">Transmembrane</keyword>
<reference evidence="3 4" key="1">
    <citation type="submission" date="2020-03" db="EMBL/GenBank/DDBJ databases">
        <title>Whole genome shotgun sequence of Phytohabitans suffuscus NBRC 105367.</title>
        <authorList>
            <person name="Komaki H."/>
            <person name="Tamura T."/>
        </authorList>
    </citation>
    <scope>NUCLEOTIDE SEQUENCE [LARGE SCALE GENOMIC DNA]</scope>
    <source>
        <strain evidence="3 4">NBRC 105367</strain>
    </source>
</reference>
<keyword evidence="2" id="KW-1133">Transmembrane helix</keyword>
<gene>
    <name evidence="3" type="ORF">Psuf_066010</name>
</gene>
<feature type="compositionally biased region" description="Low complexity" evidence="1">
    <location>
        <begin position="350"/>
        <end position="382"/>
    </location>
</feature>
<feature type="region of interest" description="Disordered" evidence="1">
    <location>
        <begin position="341"/>
        <end position="382"/>
    </location>
</feature>